<reference evidence="6 7" key="1">
    <citation type="submission" date="2023-04" db="EMBL/GenBank/DDBJ databases">
        <title>Genome of Basidiobolus ranarum AG-B5.</title>
        <authorList>
            <person name="Stajich J.E."/>
            <person name="Carter-House D."/>
            <person name="Gryganskyi A."/>
        </authorList>
    </citation>
    <scope>NUCLEOTIDE SEQUENCE [LARGE SCALE GENOMIC DNA]</scope>
    <source>
        <strain evidence="6 7">AG-B5</strain>
    </source>
</reference>
<evidence type="ECO:0000313" key="6">
    <source>
        <dbReference type="EMBL" id="KAK9710844.1"/>
    </source>
</evidence>
<keyword evidence="1 6" id="KW-0808">Transferase</keyword>
<dbReference type="InterPro" id="IPR036759">
    <property type="entry name" value="TPK_catalytic_sf"/>
</dbReference>
<name>A0ABR2VZ59_9FUNG</name>
<dbReference type="CDD" id="cd07995">
    <property type="entry name" value="TPK"/>
    <property type="match status" value="1"/>
</dbReference>
<dbReference type="EC" id="2.7.6.2" evidence="6"/>
<keyword evidence="7" id="KW-1185">Reference proteome</keyword>
<evidence type="ECO:0000256" key="2">
    <source>
        <dbReference type="ARBA" id="ARBA00022741"/>
    </source>
</evidence>
<dbReference type="PANTHER" id="PTHR13622">
    <property type="entry name" value="THIAMIN PYROPHOSPHOKINASE"/>
    <property type="match status" value="1"/>
</dbReference>
<dbReference type="PANTHER" id="PTHR13622:SF8">
    <property type="entry name" value="THIAMIN PYROPHOSPHOKINASE 1"/>
    <property type="match status" value="1"/>
</dbReference>
<dbReference type="InterPro" id="IPR007371">
    <property type="entry name" value="TPK_catalytic"/>
</dbReference>
<dbReference type="SUPFAM" id="SSF63999">
    <property type="entry name" value="Thiamin pyrophosphokinase, catalytic domain"/>
    <property type="match status" value="1"/>
</dbReference>
<evidence type="ECO:0000256" key="4">
    <source>
        <dbReference type="ARBA" id="ARBA00022840"/>
    </source>
</evidence>
<keyword evidence="2" id="KW-0547">Nucleotide-binding</keyword>
<dbReference type="EMBL" id="JASJQH010007319">
    <property type="protein sequence ID" value="KAK9710844.1"/>
    <property type="molecule type" value="Genomic_DNA"/>
</dbReference>
<organism evidence="6 7">
    <name type="scientific">Basidiobolus ranarum</name>
    <dbReference type="NCBI Taxonomy" id="34480"/>
    <lineage>
        <taxon>Eukaryota</taxon>
        <taxon>Fungi</taxon>
        <taxon>Fungi incertae sedis</taxon>
        <taxon>Zoopagomycota</taxon>
        <taxon>Entomophthoromycotina</taxon>
        <taxon>Basidiobolomycetes</taxon>
        <taxon>Basidiobolales</taxon>
        <taxon>Basidiobolaceae</taxon>
        <taxon>Basidiobolus</taxon>
    </lineage>
</organism>
<evidence type="ECO:0000313" key="7">
    <source>
        <dbReference type="Proteomes" id="UP001479436"/>
    </source>
</evidence>
<dbReference type="Gene3D" id="3.40.50.10240">
    <property type="entry name" value="Thiamin pyrophosphokinase, catalytic domain"/>
    <property type="match status" value="1"/>
</dbReference>
<feature type="domain" description="Thiamin pyrophosphokinase catalytic" evidence="5">
    <location>
        <begin position="53"/>
        <end position="144"/>
    </location>
</feature>
<evidence type="ECO:0000259" key="5">
    <source>
        <dbReference type="Pfam" id="PF04263"/>
    </source>
</evidence>
<gene>
    <name evidence="6" type="primary">THI80</name>
    <name evidence="6" type="ORF">K7432_008194</name>
</gene>
<dbReference type="Proteomes" id="UP001479436">
    <property type="component" value="Unassembled WGS sequence"/>
</dbReference>
<evidence type="ECO:0000256" key="3">
    <source>
        <dbReference type="ARBA" id="ARBA00022777"/>
    </source>
</evidence>
<keyword evidence="3" id="KW-0418">Kinase</keyword>
<dbReference type="Pfam" id="PF04263">
    <property type="entry name" value="TPK_catalytic"/>
    <property type="match status" value="1"/>
</dbReference>
<accession>A0ABR2VZ59</accession>
<evidence type="ECO:0000256" key="1">
    <source>
        <dbReference type="ARBA" id="ARBA00022679"/>
    </source>
</evidence>
<keyword evidence="4" id="KW-0067">ATP-binding</keyword>
<proteinExistence type="predicted"/>
<dbReference type="NCBIfam" id="TIGR01378">
    <property type="entry name" value="thi_PPkinase"/>
    <property type="match status" value="1"/>
</dbReference>
<comment type="caution">
    <text evidence="6">The sequence shown here is derived from an EMBL/GenBank/DDBJ whole genome shotgun (WGS) entry which is preliminary data.</text>
</comment>
<protein>
    <submittedName>
        <fullName evidence="6">Thiamine pyrophosphokinase, variant 2</fullName>
        <ecNumber evidence="6">2.7.6.2</ecNumber>
    </submittedName>
</protein>
<dbReference type="InterPro" id="IPR006282">
    <property type="entry name" value="Thi_PPkinase"/>
</dbReference>
<sequence length="190" mass="22059">MLRLTFGTLRSRFQTFTRNMTETITHQSPLCDGIPPFAVIVLNQPIPHKDTIFKHIWKTASIRLCADGGTNRLHDTFAGTEDLHHYIPDYITGDFDSLRPEVKEFYEKKGVIIQKNEDQDSTDFTKCVNIIREKEKERSGILVIRNLYLYLCYRQLVTSSLNSSSMTLLEWVLLEAVLIKQCPAFKCFMY</sequence>
<dbReference type="GO" id="GO:0004788">
    <property type="term" value="F:thiamine diphosphokinase activity"/>
    <property type="evidence" value="ECO:0007669"/>
    <property type="project" value="UniProtKB-EC"/>
</dbReference>